<evidence type="ECO:0000313" key="7">
    <source>
        <dbReference type="Proteomes" id="UP000031521"/>
    </source>
</evidence>
<proteinExistence type="inferred from homology"/>
<dbReference type="PANTHER" id="PTHR30427">
    <property type="entry name" value="TRANSCRIPTIONAL ACTIVATOR PROTEIN LYSR"/>
    <property type="match status" value="1"/>
</dbReference>
<evidence type="ECO:0000256" key="3">
    <source>
        <dbReference type="ARBA" id="ARBA00023125"/>
    </source>
</evidence>
<protein>
    <submittedName>
        <fullName evidence="6">LysR family transcriptional regulator</fullName>
    </submittedName>
</protein>
<comment type="similarity">
    <text evidence="1">Belongs to the LysR transcriptional regulatory family.</text>
</comment>
<accession>A0A0B5E5R2</accession>
<evidence type="ECO:0000313" key="6">
    <source>
        <dbReference type="EMBL" id="AJE48725.1"/>
    </source>
</evidence>
<dbReference type="KEGG" id="cid:P73_4010"/>
<dbReference type="EMBL" id="CP004393">
    <property type="protein sequence ID" value="AJE48725.1"/>
    <property type="molecule type" value="Genomic_DNA"/>
</dbReference>
<keyword evidence="4" id="KW-0804">Transcription</keyword>
<dbReference type="SUPFAM" id="SSF53850">
    <property type="entry name" value="Periplasmic binding protein-like II"/>
    <property type="match status" value="1"/>
</dbReference>
<dbReference type="PROSITE" id="PS50931">
    <property type="entry name" value="HTH_LYSR"/>
    <property type="match status" value="1"/>
</dbReference>
<dbReference type="InterPro" id="IPR005119">
    <property type="entry name" value="LysR_subst-bd"/>
</dbReference>
<dbReference type="OrthoDB" id="9815174at2"/>
<dbReference type="GO" id="GO:0010628">
    <property type="term" value="P:positive regulation of gene expression"/>
    <property type="evidence" value="ECO:0007669"/>
    <property type="project" value="TreeGrafter"/>
</dbReference>
<evidence type="ECO:0000256" key="2">
    <source>
        <dbReference type="ARBA" id="ARBA00023015"/>
    </source>
</evidence>
<dbReference type="AlphaFoldDB" id="A0A0B5E5R2"/>
<dbReference type="InterPro" id="IPR036390">
    <property type="entry name" value="WH_DNA-bd_sf"/>
</dbReference>
<keyword evidence="7" id="KW-1185">Reference proteome</keyword>
<dbReference type="RefSeq" id="WP_043870977.1">
    <property type="nucleotide sequence ID" value="NZ_CP004393.1"/>
</dbReference>
<gene>
    <name evidence="6" type="ORF">P73_4010</name>
</gene>
<dbReference type="InterPro" id="IPR036388">
    <property type="entry name" value="WH-like_DNA-bd_sf"/>
</dbReference>
<dbReference type="Pfam" id="PF03466">
    <property type="entry name" value="LysR_substrate"/>
    <property type="match status" value="1"/>
</dbReference>
<evidence type="ECO:0000259" key="5">
    <source>
        <dbReference type="PROSITE" id="PS50931"/>
    </source>
</evidence>
<dbReference type="Gene3D" id="1.10.10.10">
    <property type="entry name" value="Winged helix-like DNA-binding domain superfamily/Winged helix DNA-binding domain"/>
    <property type="match status" value="1"/>
</dbReference>
<organism evidence="6 7">
    <name type="scientific">Celeribacter indicus</name>
    <dbReference type="NCBI Taxonomy" id="1208324"/>
    <lineage>
        <taxon>Bacteria</taxon>
        <taxon>Pseudomonadati</taxon>
        <taxon>Pseudomonadota</taxon>
        <taxon>Alphaproteobacteria</taxon>
        <taxon>Rhodobacterales</taxon>
        <taxon>Roseobacteraceae</taxon>
        <taxon>Celeribacter</taxon>
    </lineage>
</organism>
<keyword evidence="2" id="KW-0805">Transcription regulation</keyword>
<dbReference type="Proteomes" id="UP000031521">
    <property type="component" value="Chromosome"/>
</dbReference>
<dbReference type="GO" id="GO:0003700">
    <property type="term" value="F:DNA-binding transcription factor activity"/>
    <property type="evidence" value="ECO:0007669"/>
    <property type="project" value="InterPro"/>
</dbReference>
<evidence type="ECO:0000256" key="4">
    <source>
        <dbReference type="ARBA" id="ARBA00023163"/>
    </source>
</evidence>
<dbReference type="InterPro" id="IPR000847">
    <property type="entry name" value="LysR_HTH_N"/>
</dbReference>
<sequence length="295" mass="32719">MISIRQVEVVRAVMVARSIGGAAQLLNVSAAAVSRMLRHTEAQIGFDLFARTPGGFVPTADALALMPDLVSIHRSLKRIEDRLTHQETSDIPLRIGSSPGLGQSLIPQALSSMRKTHPDIRFELGSLHVDEVIPMLEFDRYDFALTIYELEDPRIETTRIAEAPLVCLMAEDHPLSGAESVTLEEVAKFPMIGYGTHAFQQRMIDGMFRERGLTPDYRARCRLMNTACALVQEEIGLTLLDQFTIFGRIPAGTRVAFLDIDYRFPLNVLTFKDAPLSRLSGAFLAEVKHVLSGKV</sequence>
<dbReference type="PANTHER" id="PTHR30427:SF1">
    <property type="entry name" value="TRANSCRIPTIONAL ACTIVATOR PROTEIN LYSR"/>
    <property type="match status" value="1"/>
</dbReference>
<dbReference type="HOGENOM" id="CLU_039613_6_3_5"/>
<keyword evidence="3" id="KW-0238">DNA-binding</keyword>
<reference evidence="6 7" key="1">
    <citation type="journal article" date="2014" name="Int. J. Syst. Evol. Microbiol.">
        <title>Celeribacter indicus sp. nov., a polycyclic aromatic hydrocarbon-degrading bacterium from deep-sea sediment and reclassification of Huaishuia halophila as Celeribacter halophilus comb. nov.</title>
        <authorList>
            <person name="Lai Q."/>
            <person name="Cao J."/>
            <person name="Yuan J."/>
            <person name="Li F."/>
            <person name="Shao Z."/>
        </authorList>
    </citation>
    <scope>NUCLEOTIDE SEQUENCE [LARGE SCALE GENOMIC DNA]</scope>
    <source>
        <strain evidence="6">P73</strain>
    </source>
</reference>
<dbReference type="STRING" id="1208324.P73_4010"/>
<feature type="domain" description="HTH lysR-type" evidence="5">
    <location>
        <begin position="2"/>
        <end position="59"/>
    </location>
</feature>
<name>A0A0B5E5R2_9RHOB</name>
<dbReference type="SUPFAM" id="SSF46785">
    <property type="entry name" value="Winged helix' DNA-binding domain"/>
    <property type="match status" value="1"/>
</dbReference>
<dbReference type="GO" id="GO:0043565">
    <property type="term" value="F:sequence-specific DNA binding"/>
    <property type="evidence" value="ECO:0007669"/>
    <property type="project" value="TreeGrafter"/>
</dbReference>
<evidence type="ECO:0000256" key="1">
    <source>
        <dbReference type="ARBA" id="ARBA00009437"/>
    </source>
</evidence>
<dbReference type="Gene3D" id="3.40.190.290">
    <property type="match status" value="1"/>
</dbReference>
<dbReference type="Pfam" id="PF00126">
    <property type="entry name" value="HTH_1"/>
    <property type="match status" value="1"/>
</dbReference>